<name>A0A8J7DWJ5_9CYAN</name>
<accession>A0A8J7DWJ5</accession>
<proteinExistence type="predicted"/>
<evidence type="ECO:0000259" key="1">
    <source>
        <dbReference type="Pfam" id="PF00534"/>
    </source>
</evidence>
<protein>
    <submittedName>
        <fullName evidence="2">Glycosyltransferase family 4 protein</fullName>
    </submittedName>
</protein>
<reference evidence="2" key="1">
    <citation type="submission" date="2020-10" db="EMBL/GenBank/DDBJ databases">
        <authorList>
            <person name="Castelo-Branco R."/>
            <person name="Eusebio N."/>
            <person name="Adriana R."/>
            <person name="Vieira A."/>
            <person name="Brugerolle De Fraissinette N."/>
            <person name="Rezende De Castro R."/>
            <person name="Schneider M.P."/>
            <person name="Vasconcelos V."/>
            <person name="Leao P.N."/>
        </authorList>
    </citation>
    <scope>NUCLEOTIDE SEQUENCE</scope>
    <source>
        <strain evidence="2">LEGE 07157</strain>
    </source>
</reference>
<dbReference type="AlphaFoldDB" id="A0A8J7DWJ5"/>
<keyword evidence="3" id="KW-1185">Reference proteome</keyword>
<dbReference type="Pfam" id="PF00534">
    <property type="entry name" value="Glycos_transf_1"/>
    <property type="match status" value="1"/>
</dbReference>
<dbReference type="PANTHER" id="PTHR12526">
    <property type="entry name" value="GLYCOSYLTRANSFERASE"/>
    <property type="match status" value="1"/>
</dbReference>
<dbReference type="PANTHER" id="PTHR12526:SF630">
    <property type="entry name" value="GLYCOSYLTRANSFERASE"/>
    <property type="match status" value="1"/>
</dbReference>
<dbReference type="Gene3D" id="3.40.50.2000">
    <property type="entry name" value="Glycogen Phosphorylase B"/>
    <property type="match status" value="2"/>
</dbReference>
<organism evidence="2 3">
    <name type="scientific">Lusitaniella coriacea LEGE 07157</name>
    <dbReference type="NCBI Taxonomy" id="945747"/>
    <lineage>
        <taxon>Bacteria</taxon>
        <taxon>Bacillati</taxon>
        <taxon>Cyanobacteriota</taxon>
        <taxon>Cyanophyceae</taxon>
        <taxon>Spirulinales</taxon>
        <taxon>Lusitaniellaceae</taxon>
        <taxon>Lusitaniella</taxon>
    </lineage>
</organism>
<dbReference type="CDD" id="cd03801">
    <property type="entry name" value="GT4_PimA-like"/>
    <property type="match status" value="1"/>
</dbReference>
<feature type="domain" description="Glycosyl transferase family 1" evidence="1">
    <location>
        <begin position="157"/>
        <end position="312"/>
    </location>
</feature>
<evidence type="ECO:0000313" key="3">
    <source>
        <dbReference type="Proteomes" id="UP000654482"/>
    </source>
</evidence>
<sequence>MKILIYSPLFHPSVGGTETVNLILAREFVRQGQAVKVVCQTPATGDEDFPFEVIRRPDGLELLRLTRWCDVYFQGCVSLKGLWNLLLVPKPLVVTHHTWYSRPDGRLGLQDRLKRWVTHWATNVCISDAIAQKIPAPSTIIPNPYWDNVFRLIPNVTRDRELIFLGRFVSDKGADLLIKALHTLKKQELTPHLTLVGQGPEEENLRQQVRDLNLTQQVDFVGIKVGEELAQLLNVHQILVVPSRWQEPFGIVALEGIACGCVAVGSQGGGLQEAIGFCGITFPNGNVRELTTILSNLLTHPQQLLDYQSQAKSHLKRHQKAQVAREYLSVLEAATQ</sequence>
<dbReference type="EMBL" id="JADEWZ010000011">
    <property type="protein sequence ID" value="MBE9116135.1"/>
    <property type="molecule type" value="Genomic_DNA"/>
</dbReference>
<dbReference type="InterPro" id="IPR001296">
    <property type="entry name" value="Glyco_trans_1"/>
</dbReference>
<dbReference type="RefSeq" id="WP_194029222.1">
    <property type="nucleotide sequence ID" value="NZ_JADEWZ010000011.1"/>
</dbReference>
<dbReference type="SUPFAM" id="SSF53756">
    <property type="entry name" value="UDP-Glycosyltransferase/glycogen phosphorylase"/>
    <property type="match status" value="1"/>
</dbReference>
<comment type="caution">
    <text evidence="2">The sequence shown here is derived from an EMBL/GenBank/DDBJ whole genome shotgun (WGS) entry which is preliminary data.</text>
</comment>
<dbReference type="GO" id="GO:0016757">
    <property type="term" value="F:glycosyltransferase activity"/>
    <property type="evidence" value="ECO:0007669"/>
    <property type="project" value="InterPro"/>
</dbReference>
<dbReference type="Proteomes" id="UP000654482">
    <property type="component" value="Unassembled WGS sequence"/>
</dbReference>
<evidence type="ECO:0000313" key="2">
    <source>
        <dbReference type="EMBL" id="MBE9116135.1"/>
    </source>
</evidence>
<gene>
    <name evidence="2" type="ORF">IQ249_09530</name>
</gene>